<dbReference type="EMBL" id="WNKQ01000009">
    <property type="protein sequence ID" value="KAF5849238.1"/>
    <property type="molecule type" value="Genomic_DNA"/>
</dbReference>
<reference evidence="1" key="1">
    <citation type="submission" date="2019-11" db="EMBL/GenBank/DDBJ databases">
        <title>Bipolaris sorokiniana Genome sequencing.</title>
        <authorList>
            <person name="Wang H."/>
        </authorList>
    </citation>
    <scope>NUCLEOTIDE SEQUENCE</scope>
</reference>
<name>A0A8H5ZK44_COCSA</name>
<dbReference type="AlphaFoldDB" id="A0A8H5ZK44"/>
<evidence type="ECO:0000313" key="1">
    <source>
        <dbReference type="EMBL" id="KAF5849238.1"/>
    </source>
</evidence>
<comment type="caution">
    <text evidence="1">The sequence shown here is derived from an EMBL/GenBank/DDBJ whole genome shotgun (WGS) entry which is preliminary data.</text>
</comment>
<gene>
    <name evidence="1" type="ORF">GGP41_006131</name>
</gene>
<evidence type="ECO:0000313" key="2">
    <source>
        <dbReference type="Proteomes" id="UP000624244"/>
    </source>
</evidence>
<organism evidence="1 2">
    <name type="scientific">Cochliobolus sativus</name>
    <name type="common">Common root rot and spot blotch fungus</name>
    <name type="synonym">Bipolaris sorokiniana</name>
    <dbReference type="NCBI Taxonomy" id="45130"/>
    <lineage>
        <taxon>Eukaryota</taxon>
        <taxon>Fungi</taxon>
        <taxon>Dikarya</taxon>
        <taxon>Ascomycota</taxon>
        <taxon>Pezizomycotina</taxon>
        <taxon>Dothideomycetes</taxon>
        <taxon>Pleosporomycetidae</taxon>
        <taxon>Pleosporales</taxon>
        <taxon>Pleosporineae</taxon>
        <taxon>Pleosporaceae</taxon>
        <taxon>Bipolaris</taxon>
    </lineage>
</organism>
<sequence>MVQHRQQSASASASLAAVAVRDSTLGYGKRPCGQMRGIASQQASNKHRRFRTDCALISQEMMACAAYANQTRLISPASPHALAGICMLCVAAGHAGSCVGRCCAADPVGTCPTRPVVSPQKAIASAGAGYRRVGEPCTSASIPIPIPIPMPMPMATTASYRTHCTSDSKNSTAIRCSSRPVLSCPAMQTLSRRCLAVGRAGRAVRIEDWPCRSPLRWRFPLCLPDRVVCGMASTRPTTRLFAHMRRAMPHPTRTHTHPLCLGRHKFQPVLARFVS</sequence>
<dbReference type="Proteomes" id="UP000624244">
    <property type="component" value="Unassembled WGS sequence"/>
</dbReference>
<proteinExistence type="predicted"/>
<protein>
    <submittedName>
        <fullName evidence="1">Uncharacterized protein</fullName>
    </submittedName>
</protein>
<accession>A0A8H5ZK44</accession>